<feature type="domain" description="AB hydrolase-1" evidence="2">
    <location>
        <begin position="34"/>
        <end position="122"/>
    </location>
</feature>
<keyword evidence="4" id="KW-1185">Reference proteome</keyword>
<dbReference type="InterPro" id="IPR029058">
    <property type="entry name" value="AB_hydrolase_fold"/>
</dbReference>
<dbReference type="EMBL" id="JAULSN010000006">
    <property type="protein sequence ID" value="KAK3368819.1"/>
    <property type="molecule type" value="Genomic_DNA"/>
</dbReference>
<evidence type="ECO:0000256" key="1">
    <source>
        <dbReference type="SAM" id="MobiDB-lite"/>
    </source>
</evidence>
<keyword evidence="3" id="KW-0378">Hydrolase</keyword>
<dbReference type="Proteomes" id="UP001287356">
    <property type="component" value="Unassembled WGS sequence"/>
</dbReference>
<sequence>MAPPPPPTHDSQTILLPDGRTLGFAEYGTASGTPIIYLHGYPTSRLEAYALDALARRRGLRLLALDRPGFGLSSPQPGRRIADWPADVAAFAHTKNLPRFAVLGVSGGGPYALACAAAAPLRGMLAGVGLLASAPPPDTETWGQLPRVTRFGYAAARYFPALTRVLLNGLIGLTRWVVATGPVARWIDGLLEKATQQRREKELAEKRQEEVDDDDDAHLPTPERRAALVRMAFDGFAQGSGAAVQEARLLNEDWGISLQDVDHRPLYIWHGADDARAPVQLIRGLARRLPTATLVEFPGAGHVAVGHYFDRVLAELVPSGEEDKVEDGGRGA</sequence>
<gene>
    <name evidence="3" type="ORF">B0T24DRAFT_650663</name>
</gene>
<dbReference type="PANTHER" id="PTHR45763">
    <property type="entry name" value="HYDROLASE, ALPHA/BETA FOLD FAMILY PROTEIN, EXPRESSED-RELATED"/>
    <property type="match status" value="1"/>
</dbReference>
<accession>A0AAE0N464</accession>
<dbReference type="PANTHER" id="PTHR45763:SF46">
    <property type="entry name" value="AB HYDROLASE-1 DOMAIN-CONTAINING PROTEIN"/>
    <property type="match status" value="1"/>
</dbReference>
<dbReference type="GO" id="GO:0016787">
    <property type="term" value="F:hydrolase activity"/>
    <property type="evidence" value="ECO:0007669"/>
    <property type="project" value="UniProtKB-KW"/>
</dbReference>
<proteinExistence type="predicted"/>
<evidence type="ECO:0000313" key="4">
    <source>
        <dbReference type="Proteomes" id="UP001287356"/>
    </source>
</evidence>
<organism evidence="3 4">
    <name type="scientific">Lasiosphaeria ovina</name>
    <dbReference type="NCBI Taxonomy" id="92902"/>
    <lineage>
        <taxon>Eukaryota</taxon>
        <taxon>Fungi</taxon>
        <taxon>Dikarya</taxon>
        <taxon>Ascomycota</taxon>
        <taxon>Pezizomycotina</taxon>
        <taxon>Sordariomycetes</taxon>
        <taxon>Sordariomycetidae</taxon>
        <taxon>Sordariales</taxon>
        <taxon>Lasiosphaeriaceae</taxon>
        <taxon>Lasiosphaeria</taxon>
    </lineage>
</organism>
<comment type="caution">
    <text evidence="3">The sequence shown here is derived from an EMBL/GenBank/DDBJ whole genome shotgun (WGS) entry which is preliminary data.</text>
</comment>
<feature type="region of interest" description="Disordered" evidence="1">
    <location>
        <begin position="201"/>
        <end position="220"/>
    </location>
</feature>
<reference evidence="3" key="1">
    <citation type="journal article" date="2023" name="Mol. Phylogenet. Evol.">
        <title>Genome-scale phylogeny and comparative genomics of the fungal order Sordariales.</title>
        <authorList>
            <person name="Hensen N."/>
            <person name="Bonometti L."/>
            <person name="Westerberg I."/>
            <person name="Brannstrom I.O."/>
            <person name="Guillou S."/>
            <person name="Cros-Aarteil S."/>
            <person name="Calhoun S."/>
            <person name="Haridas S."/>
            <person name="Kuo A."/>
            <person name="Mondo S."/>
            <person name="Pangilinan J."/>
            <person name="Riley R."/>
            <person name="LaButti K."/>
            <person name="Andreopoulos B."/>
            <person name="Lipzen A."/>
            <person name="Chen C."/>
            <person name="Yan M."/>
            <person name="Daum C."/>
            <person name="Ng V."/>
            <person name="Clum A."/>
            <person name="Steindorff A."/>
            <person name="Ohm R.A."/>
            <person name="Martin F."/>
            <person name="Silar P."/>
            <person name="Natvig D.O."/>
            <person name="Lalanne C."/>
            <person name="Gautier V."/>
            <person name="Ament-Velasquez S.L."/>
            <person name="Kruys A."/>
            <person name="Hutchinson M.I."/>
            <person name="Powell A.J."/>
            <person name="Barry K."/>
            <person name="Miller A.N."/>
            <person name="Grigoriev I.V."/>
            <person name="Debuchy R."/>
            <person name="Gladieux P."/>
            <person name="Hiltunen Thoren M."/>
            <person name="Johannesson H."/>
        </authorList>
    </citation>
    <scope>NUCLEOTIDE SEQUENCE</scope>
    <source>
        <strain evidence="3">CBS 958.72</strain>
    </source>
</reference>
<reference evidence="3" key="2">
    <citation type="submission" date="2023-06" db="EMBL/GenBank/DDBJ databases">
        <authorList>
            <consortium name="Lawrence Berkeley National Laboratory"/>
            <person name="Haridas S."/>
            <person name="Hensen N."/>
            <person name="Bonometti L."/>
            <person name="Westerberg I."/>
            <person name="Brannstrom I.O."/>
            <person name="Guillou S."/>
            <person name="Cros-Aarteil S."/>
            <person name="Calhoun S."/>
            <person name="Kuo A."/>
            <person name="Mondo S."/>
            <person name="Pangilinan J."/>
            <person name="Riley R."/>
            <person name="Labutti K."/>
            <person name="Andreopoulos B."/>
            <person name="Lipzen A."/>
            <person name="Chen C."/>
            <person name="Yanf M."/>
            <person name="Daum C."/>
            <person name="Ng V."/>
            <person name="Clum A."/>
            <person name="Steindorff A."/>
            <person name="Ohm R."/>
            <person name="Martin F."/>
            <person name="Silar P."/>
            <person name="Natvig D."/>
            <person name="Lalanne C."/>
            <person name="Gautier V."/>
            <person name="Ament-Velasquez S.L."/>
            <person name="Kruys A."/>
            <person name="Hutchinson M.I."/>
            <person name="Powell A.J."/>
            <person name="Barry K."/>
            <person name="Miller A.N."/>
            <person name="Grigoriev I.V."/>
            <person name="Debuchy R."/>
            <person name="Gladieux P."/>
            <person name="Thoren M.H."/>
            <person name="Johannesson H."/>
        </authorList>
    </citation>
    <scope>NUCLEOTIDE SEQUENCE</scope>
    <source>
        <strain evidence="3">CBS 958.72</strain>
    </source>
</reference>
<evidence type="ECO:0000313" key="3">
    <source>
        <dbReference type="EMBL" id="KAK3368819.1"/>
    </source>
</evidence>
<dbReference type="SUPFAM" id="SSF53474">
    <property type="entry name" value="alpha/beta-Hydrolases"/>
    <property type="match status" value="1"/>
</dbReference>
<dbReference type="Pfam" id="PF00561">
    <property type="entry name" value="Abhydrolase_1"/>
    <property type="match status" value="1"/>
</dbReference>
<dbReference type="AlphaFoldDB" id="A0AAE0N464"/>
<name>A0AAE0N464_9PEZI</name>
<dbReference type="InterPro" id="IPR000073">
    <property type="entry name" value="AB_hydrolase_1"/>
</dbReference>
<dbReference type="Gene3D" id="3.40.50.1820">
    <property type="entry name" value="alpha/beta hydrolase"/>
    <property type="match status" value="1"/>
</dbReference>
<evidence type="ECO:0000259" key="2">
    <source>
        <dbReference type="Pfam" id="PF00561"/>
    </source>
</evidence>
<protein>
    <submittedName>
        <fullName evidence="3">Alpha/Beta hydrolase protein</fullName>
    </submittedName>
</protein>